<evidence type="ECO:0000256" key="2">
    <source>
        <dbReference type="SAM" id="SignalP"/>
    </source>
</evidence>
<evidence type="ECO:0000313" key="3">
    <source>
        <dbReference type="EMBL" id="KAB1160447.1"/>
    </source>
</evidence>
<accession>A0A7J5AS28</accession>
<keyword evidence="1" id="KW-0175">Coiled coil</keyword>
<reference evidence="3 4" key="1">
    <citation type="submission" date="2019-09" db="EMBL/GenBank/DDBJ databases">
        <authorList>
            <person name="Cao W.R."/>
        </authorList>
    </citation>
    <scope>NUCLEOTIDE SEQUENCE [LARGE SCALE GENOMIC DNA]</scope>
    <source>
        <strain evidence="4">a4</strain>
    </source>
</reference>
<feature type="coiled-coil region" evidence="1">
    <location>
        <begin position="146"/>
        <end position="178"/>
    </location>
</feature>
<dbReference type="EMBL" id="WAAU01000003">
    <property type="protein sequence ID" value="KAB1160447.1"/>
    <property type="molecule type" value="Genomic_DNA"/>
</dbReference>
<dbReference type="Proteomes" id="UP000467305">
    <property type="component" value="Unassembled WGS sequence"/>
</dbReference>
<feature type="signal peptide" evidence="2">
    <location>
        <begin position="1"/>
        <end position="23"/>
    </location>
</feature>
<dbReference type="RefSeq" id="WP_150898076.1">
    <property type="nucleotide sequence ID" value="NZ_WAAU01000003.1"/>
</dbReference>
<gene>
    <name evidence="3" type="ORF">F7018_00805</name>
</gene>
<organism evidence="3 4">
    <name type="scientific">Tenacibaculum aiptasiae</name>
    <dbReference type="NCBI Taxonomy" id="426481"/>
    <lineage>
        <taxon>Bacteria</taxon>
        <taxon>Pseudomonadati</taxon>
        <taxon>Bacteroidota</taxon>
        <taxon>Flavobacteriia</taxon>
        <taxon>Flavobacteriales</taxon>
        <taxon>Flavobacteriaceae</taxon>
        <taxon>Tenacibaculum</taxon>
    </lineage>
</organism>
<keyword evidence="2" id="KW-0732">Signal</keyword>
<evidence type="ECO:0000256" key="1">
    <source>
        <dbReference type="SAM" id="Coils"/>
    </source>
</evidence>
<comment type="caution">
    <text evidence="3">The sequence shown here is derived from an EMBL/GenBank/DDBJ whole genome shotgun (WGS) entry which is preliminary data.</text>
</comment>
<sequence length="521" mass="60149">MKTTQYLFTLLFVFLLQTNHVNAQFGKLSKRFKKTSKAISKNTQKVTNTKQLLASFFDADFSTYPNLIKSKPYKEQVRNSGAVSRINKVDQLISLYLRDKSKWEAKGFSKYQGFLKARISRLEPGVQGIQEVAPAWFMLPFYHKTINNIKEELEGKTAENEALKQKQYEDELQAKKEQGVADSLAYVQKAYDEFKMLTKERPYKEEEKIVSDFHKKNIGKIVFSKSNIVKDAPSTTKTTNYFTSNDEIYMAAYLGKAIRNMYFKPKNVEKELYKDLLLSADNYNVSIYIDGKKHYTPELRLNFEGMNEKYVEPLSYYASWHTKKRDGGYTSEDFIEIMRKLPRGKHKIKIVATVNTSINFQDPELQVQAYFEKNRYKNEELWEASKKSIDYKPEAPVFEGEFTINILGPMKSGYKWTTVKTGGLNKSASIKAGIKKVEQKDGSKVIGVKVESDSYGIARNSLTGVILYRYVVATVAFKSKRNGLPYKFRKTYKQRYNGSKYQTTWYANTAAIGGVYRLLDL</sequence>
<keyword evidence="4" id="KW-1185">Reference proteome</keyword>
<name>A0A7J5AS28_9FLAO</name>
<dbReference type="OrthoDB" id="1155590at2"/>
<evidence type="ECO:0000313" key="4">
    <source>
        <dbReference type="Proteomes" id="UP000467305"/>
    </source>
</evidence>
<protein>
    <submittedName>
        <fullName evidence="3">Uncharacterized protein</fullName>
    </submittedName>
</protein>
<dbReference type="AlphaFoldDB" id="A0A7J5AS28"/>
<feature type="chain" id="PRO_5029742105" evidence="2">
    <location>
        <begin position="24"/>
        <end position="521"/>
    </location>
</feature>
<proteinExistence type="predicted"/>